<evidence type="ECO:0000313" key="3">
    <source>
        <dbReference type="Proteomes" id="UP000190286"/>
    </source>
</evidence>
<sequence>MPRGKSLNLYLMDGSVNGRVKCTLANWTGLAFKIPRTALDLCRDRKELKQTGVYFLFGKDEEHDQSVVYVGQASVRKNGEGILKRLQEHNGSPEKDYWTEAIAITTSNDSLGPTEISYLEHRFYQLAVEAKRYAVKNGVDPAQGNPSEEKQSELEDFIDYAKIVVGILGHKVFVPLVEPTSTDTVGTEGPVLLCVKNGVQATAIRTSDGFVVKRGSVLSMKPTKSCPEFVLKKREQYKNAIDENGVLQEDVLFNTPSGASSFVCAASTSGYVEWKTQDGKTLKQLEKSDT</sequence>
<name>A0A1T4XPA3_9FIRM</name>
<dbReference type="Proteomes" id="UP000190286">
    <property type="component" value="Unassembled WGS sequence"/>
</dbReference>
<dbReference type="STRING" id="745368.SAMN02745178_02076"/>
<feature type="domain" description="DUF4357" evidence="1">
    <location>
        <begin position="242"/>
        <end position="282"/>
    </location>
</feature>
<dbReference type="EMBL" id="FUYF01000012">
    <property type="protein sequence ID" value="SKA90895.1"/>
    <property type="molecule type" value="Genomic_DNA"/>
</dbReference>
<dbReference type="OrthoDB" id="9798761at2"/>
<protein>
    <recommendedName>
        <fullName evidence="1">DUF4357 domain-containing protein</fullName>
    </recommendedName>
</protein>
<gene>
    <name evidence="2" type="ORF">SAMN02745178_02076</name>
</gene>
<evidence type="ECO:0000259" key="1">
    <source>
        <dbReference type="Pfam" id="PF14267"/>
    </source>
</evidence>
<keyword evidence="3" id="KW-1185">Reference proteome</keyword>
<dbReference type="GeneID" id="93338527"/>
<dbReference type="InterPro" id="IPR025579">
    <property type="entry name" value="DUF4357"/>
</dbReference>
<reference evidence="2 3" key="1">
    <citation type="submission" date="2017-02" db="EMBL/GenBank/DDBJ databases">
        <authorList>
            <person name="Peterson S.W."/>
        </authorList>
    </citation>
    <scope>NUCLEOTIDE SEQUENCE [LARGE SCALE GENOMIC DNA]</scope>
    <source>
        <strain evidence="2 3">ATCC 27749</strain>
    </source>
</reference>
<dbReference type="Pfam" id="PF14267">
    <property type="entry name" value="DUF4357"/>
    <property type="match status" value="1"/>
</dbReference>
<organism evidence="2 3">
    <name type="scientific">Gemmiger formicilis</name>
    <dbReference type="NCBI Taxonomy" id="745368"/>
    <lineage>
        <taxon>Bacteria</taxon>
        <taxon>Bacillati</taxon>
        <taxon>Bacillota</taxon>
        <taxon>Clostridia</taxon>
        <taxon>Eubacteriales</taxon>
        <taxon>Gemmiger</taxon>
    </lineage>
</organism>
<dbReference type="CDD" id="cd10447">
    <property type="entry name" value="GIY-YIG_unchar_2"/>
    <property type="match status" value="1"/>
</dbReference>
<dbReference type="RefSeq" id="WP_078784947.1">
    <property type="nucleotide sequence ID" value="NZ_FUYF01000012.1"/>
</dbReference>
<accession>A0A1T4XPA3</accession>
<dbReference type="AlphaFoldDB" id="A0A1T4XPA3"/>
<evidence type="ECO:0000313" key="2">
    <source>
        <dbReference type="EMBL" id="SKA90895.1"/>
    </source>
</evidence>
<proteinExistence type="predicted"/>